<keyword evidence="5" id="KW-1133">Transmembrane helix</keyword>
<keyword evidence="5" id="KW-0812">Transmembrane</keyword>
<gene>
    <name evidence="7" type="ORF">TCLT_LOCUS3849</name>
</gene>
<dbReference type="GO" id="GO:0006508">
    <property type="term" value="P:proteolysis"/>
    <property type="evidence" value="ECO:0007669"/>
    <property type="project" value="UniProtKB-KW"/>
</dbReference>
<dbReference type="AlphaFoldDB" id="A0A0N5CUC7"/>
<keyword evidence="4" id="KW-0788">Thiol protease</keyword>
<dbReference type="WBParaSite" id="TCLT_0000386001-mRNA-1">
    <property type="protein sequence ID" value="TCLT_0000386001-mRNA-1"/>
    <property type="gene ID" value="TCLT_0000386001"/>
</dbReference>
<evidence type="ECO:0000256" key="5">
    <source>
        <dbReference type="SAM" id="Phobius"/>
    </source>
</evidence>
<feature type="domain" description="Peptidase C1A papain C-terminal" evidence="6">
    <location>
        <begin position="170"/>
        <end position="438"/>
    </location>
</feature>
<dbReference type="InterPro" id="IPR000668">
    <property type="entry name" value="Peptidase_C1A_C"/>
</dbReference>
<dbReference type="Gene3D" id="3.90.70.10">
    <property type="entry name" value="Cysteine proteinases"/>
    <property type="match status" value="1"/>
</dbReference>
<evidence type="ECO:0000256" key="2">
    <source>
        <dbReference type="ARBA" id="ARBA00022670"/>
    </source>
</evidence>
<reference evidence="7 8" key="2">
    <citation type="submission" date="2018-11" db="EMBL/GenBank/DDBJ databases">
        <authorList>
            <consortium name="Pathogen Informatics"/>
        </authorList>
    </citation>
    <scope>NUCLEOTIDE SEQUENCE [LARGE SCALE GENOMIC DNA]</scope>
</reference>
<evidence type="ECO:0000259" key="6">
    <source>
        <dbReference type="SMART" id="SM00645"/>
    </source>
</evidence>
<keyword evidence="5" id="KW-0472">Membrane</keyword>
<name>A0A0N5CUC7_THECL</name>
<dbReference type="InterPro" id="IPR013128">
    <property type="entry name" value="Peptidase_C1A"/>
</dbReference>
<dbReference type="PROSITE" id="PS00139">
    <property type="entry name" value="THIOL_PROTEASE_CYS"/>
    <property type="match status" value="1"/>
</dbReference>
<proteinExistence type="inferred from homology"/>
<dbReference type="Proteomes" id="UP000276776">
    <property type="component" value="Unassembled WGS sequence"/>
</dbReference>
<dbReference type="InterPro" id="IPR000169">
    <property type="entry name" value="Pept_cys_AS"/>
</dbReference>
<keyword evidence="2" id="KW-0645">Protease</keyword>
<dbReference type="GO" id="GO:0008234">
    <property type="term" value="F:cysteine-type peptidase activity"/>
    <property type="evidence" value="ECO:0007669"/>
    <property type="project" value="UniProtKB-KW"/>
</dbReference>
<keyword evidence="3" id="KW-0378">Hydrolase</keyword>
<evidence type="ECO:0000256" key="4">
    <source>
        <dbReference type="ARBA" id="ARBA00022807"/>
    </source>
</evidence>
<reference evidence="9" key="1">
    <citation type="submission" date="2017-02" db="UniProtKB">
        <authorList>
            <consortium name="WormBaseParasite"/>
        </authorList>
    </citation>
    <scope>IDENTIFICATION</scope>
</reference>
<organism evidence="9">
    <name type="scientific">Thelazia callipaeda</name>
    <name type="common">Oriental eyeworm</name>
    <name type="synonym">Parasitic nematode</name>
    <dbReference type="NCBI Taxonomy" id="103827"/>
    <lineage>
        <taxon>Eukaryota</taxon>
        <taxon>Metazoa</taxon>
        <taxon>Ecdysozoa</taxon>
        <taxon>Nematoda</taxon>
        <taxon>Chromadorea</taxon>
        <taxon>Rhabditida</taxon>
        <taxon>Spirurina</taxon>
        <taxon>Spiruromorpha</taxon>
        <taxon>Thelazioidea</taxon>
        <taxon>Thelaziidae</taxon>
        <taxon>Thelazia</taxon>
    </lineage>
</organism>
<keyword evidence="8" id="KW-1185">Reference proteome</keyword>
<dbReference type="OMA" id="CAKLIGW"/>
<dbReference type="EMBL" id="UYYF01004268">
    <property type="protein sequence ID" value="VDN00871.1"/>
    <property type="molecule type" value="Genomic_DNA"/>
</dbReference>
<protein>
    <submittedName>
        <fullName evidence="9">Pept_C1 domain-containing protein</fullName>
    </submittedName>
</protein>
<dbReference type="Pfam" id="PF00112">
    <property type="entry name" value="Peptidase_C1"/>
    <property type="match status" value="1"/>
</dbReference>
<evidence type="ECO:0000313" key="9">
    <source>
        <dbReference type="WBParaSite" id="TCLT_0000386001-mRNA-1"/>
    </source>
</evidence>
<sequence length="439" mass="49678">MKREYNEESEPMAQESKDQVSFHIADMDPYIAEPTKSKIMICCTSKKHRSTIPVLIILGFGITLLAIIIVCIAIETIGVKNGMHFWGSKIWRNHNKEDKLYHLSIISYVNNLNTTWKAKYNRFASRAVNTEMTMQEMSELVEKGKMMSEESLLADTVNHIKMLKSYKIRLPQQFDARIRWSLCWSLHQVFNQGGCGSCWAVAAASVMSDRLCISTNYSNQKQISAQDLVSCCTECGGCQGSHWALSTFNYWRTHGIVTGGDYGSFEGCKPYAVPPDCGGPCSFEYYQKKTTPACEYTCHPLYGVTYKDDLISSRKAYWIRAEKGSSEIIPSVQEAVRSAVGNDDPVELIKREIYLYGPILACFTAHEDFQHYDSGIYHTVSSSVSKELYGHCAKLLGWGEESGLKYWLYMNTWGRDWGDFGFFRVNLSELPEEAAAGLL</sequence>
<dbReference type="SMART" id="SM00645">
    <property type="entry name" value="Pept_C1"/>
    <property type="match status" value="1"/>
</dbReference>
<evidence type="ECO:0000256" key="1">
    <source>
        <dbReference type="ARBA" id="ARBA00008455"/>
    </source>
</evidence>
<evidence type="ECO:0000313" key="8">
    <source>
        <dbReference type="Proteomes" id="UP000276776"/>
    </source>
</evidence>
<dbReference type="OrthoDB" id="640249at2759"/>
<dbReference type="STRING" id="103827.A0A0N5CUC7"/>
<evidence type="ECO:0000256" key="3">
    <source>
        <dbReference type="ARBA" id="ARBA00022801"/>
    </source>
</evidence>
<evidence type="ECO:0000313" key="7">
    <source>
        <dbReference type="EMBL" id="VDN00871.1"/>
    </source>
</evidence>
<dbReference type="InterPro" id="IPR038765">
    <property type="entry name" value="Papain-like_cys_pep_sf"/>
</dbReference>
<feature type="transmembrane region" description="Helical" evidence="5">
    <location>
        <begin position="54"/>
        <end position="79"/>
    </location>
</feature>
<comment type="similarity">
    <text evidence="1">Belongs to the peptidase C1 family.</text>
</comment>
<dbReference type="PANTHER" id="PTHR12411">
    <property type="entry name" value="CYSTEINE PROTEASE FAMILY C1-RELATED"/>
    <property type="match status" value="1"/>
</dbReference>
<accession>A0A0N5CUC7</accession>
<dbReference type="SUPFAM" id="SSF54001">
    <property type="entry name" value="Cysteine proteinases"/>
    <property type="match status" value="1"/>
</dbReference>